<feature type="domain" description="Neurotransmitter-gated ion-channel transmembrane" evidence="8">
    <location>
        <begin position="270"/>
        <end position="413"/>
    </location>
</feature>
<feature type="domain" description="Neurotransmitter-gated ion-channel ligand-binding" evidence="7">
    <location>
        <begin position="60"/>
        <end position="262"/>
    </location>
</feature>
<name>B4N0R0_DROWI</name>
<evidence type="ECO:0000256" key="3">
    <source>
        <dbReference type="ARBA" id="ARBA00022989"/>
    </source>
</evidence>
<dbReference type="eggNOG" id="KOG3645">
    <property type="taxonomic scope" value="Eukaryota"/>
</dbReference>
<evidence type="ECO:0000259" key="7">
    <source>
        <dbReference type="Pfam" id="PF02931"/>
    </source>
</evidence>
<evidence type="ECO:0008006" key="11">
    <source>
        <dbReference type="Google" id="ProtNLM"/>
    </source>
</evidence>
<dbReference type="FunCoup" id="B4N0R0">
    <property type="interactions" value="2"/>
</dbReference>
<dbReference type="InParanoid" id="B4N0R0"/>
<evidence type="ECO:0000256" key="4">
    <source>
        <dbReference type="ARBA" id="ARBA00023136"/>
    </source>
</evidence>
<sequence>MQIKSLPLTSGWRQSRQRLEIFMLFCMFIFVSGTKSAAENDAIDPVKDTATNISNVSSLDRLHADLFIHYDKMVPPMVGGKGSNINLGMTAHYFDIDELNGKFIMHCWLNIDWMDELFTWNASEFDNITYIHLQSHEIWKPQITLFNAAGYDDGDGSSSLQESQVLLMSNGKFIWVPPAIYTAYCNLNMRDWPYDQQHCKLKIGSWSRNNKIQADFTKLDQSSAYAEALVPSTEWEIVSGQAKYVTEDYYHYIEYSFVVQRRSSMYTAIIYTPASCIVILTLAAFWLPPKLGGEKIMVNGLLIILIAAFLMYFAQLLPILAENTPLVVIFYSSSLLLVSWSTIIEVVVLYLATTQHKRRIPEFLKKVLDGPLGTCLLLSHFTFEGEQSNKSNENGKREMEEHIYESSSNDYADADPLYVNPIEIPSSQAIQFDWVLLATALDRISFLIFSLIFIILAIVCAV</sequence>
<evidence type="ECO:0000256" key="5">
    <source>
        <dbReference type="SAM" id="Phobius"/>
    </source>
</evidence>
<evidence type="ECO:0000259" key="8">
    <source>
        <dbReference type="Pfam" id="PF02932"/>
    </source>
</evidence>
<dbReference type="EMBL" id="CH963920">
    <property type="protein sequence ID" value="EDW77673.1"/>
    <property type="molecule type" value="Genomic_DNA"/>
</dbReference>
<reference evidence="9 10" key="1">
    <citation type="journal article" date="2007" name="Nature">
        <title>Evolution of genes and genomes on the Drosophila phylogeny.</title>
        <authorList>
            <consortium name="Drosophila 12 Genomes Consortium"/>
            <person name="Clark A.G."/>
            <person name="Eisen M.B."/>
            <person name="Smith D.R."/>
            <person name="Bergman C.M."/>
            <person name="Oliver B."/>
            <person name="Markow T.A."/>
            <person name="Kaufman T.C."/>
            <person name="Kellis M."/>
            <person name="Gelbart W."/>
            <person name="Iyer V.N."/>
            <person name="Pollard D.A."/>
            <person name="Sackton T.B."/>
            <person name="Larracuente A.M."/>
            <person name="Singh N.D."/>
            <person name="Abad J.P."/>
            <person name="Abt D.N."/>
            <person name="Adryan B."/>
            <person name="Aguade M."/>
            <person name="Akashi H."/>
            <person name="Anderson W.W."/>
            <person name="Aquadro C.F."/>
            <person name="Ardell D.H."/>
            <person name="Arguello R."/>
            <person name="Artieri C.G."/>
            <person name="Barbash D.A."/>
            <person name="Barker D."/>
            <person name="Barsanti P."/>
            <person name="Batterham P."/>
            <person name="Batzoglou S."/>
            <person name="Begun D."/>
            <person name="Bhutkar A."/>
            <person name="Blanco E."/>
            <person name="Bosak S.A."/>
            <person name="Bradley R.K."/>
            <person name="Brand A.D."/>
            <person name="Brent M.R."/>
            <person name="Brooks A.N."/>
            <person name="Brown R.H."/>
            <person name="Butlin R.K."/>
            <person name="Caggese C."/>
            <person name="Calvi B.R."/>
            <person name="Bernardo de Carvalho A."/>
            <person name="Caspi A."/>
            <person name="Castrezana S."/>
            <person name="Celniker S.E."/>
            <person name="Chang J.L."/>
            <person name="Chapple C."/>
            <person name="Chatterji S."/>
            <person name="Chinwalla A."/>
            <person name="Civetta A."/>
            <person name="Clifton S.W."/>
            <person name="Comeron J.M."/>
            <person name="Costello J.C."/>
            <person name="Coyne J.A."/>
            <person name="Daub J."/>
            <person name="David R.G."/>
            <person name="Delcher A.L."/>
            <person name="Delehaunty K."/>
            <person name="Do C.B."/>
            <person name="Ebling H."/>
            <person name="Edwards K."/>
            <person name="Eickbush T."/>
            <person name="Evans J.D."/>
            <person name="Filipski A."/>
            <person name="Findeiss S."/>
            <person name="Freyhult E."/>
            <person name="Fulton L."/>
            <person name="Fulton R."/>
            <person name="Garcia A.C."/>
            <person name="Gardiner A."/>
            <person name="Garfield D.A."/>
            <person name="Garvin B.E."/>
            <person name="Gibson G."/>
            <person name="Gilbert D."/>
            <person name="Gnerre S."/>
            <person name="Godfrey J."/>
            <person name="Good R."/>
            <person name="Gotea V."/>
            <person name="Gravely B."/>
            <person name="Greenberg A.J."/>
            <person name="Griffiths-Jones S."/>
            <person name="Gross S."/>
            <person name="Guigo R."/>
            <person name="Gustafson E.A."/>
            <person name="Haerty W."/>
            <person name="Hahn M.W."/>
            <person name="Halligan D.L."/>
            <person name="Halpern A.L."/>
            <person name="Halter G.M."/>
            <person name="Han M.V."/>
            <person name="Heger A."/>
            <person name="Hillier L."/>
            <person name="Hinrichs A.S."/>
            <person name="Holmes I."/>
            <person name="Hoskins R.A."/>
            <person name="Hubisz M.J."/>
            <person name="Hultmark D."/>
            <person name="Huntley M.A."/>
            <person name="Jaffe D.B."/>
            <person name="Jagadeeshan S."/>
            <person name="Jeck W.R."/>
            <person name="Johnson J."/>
            <person name="Jones C.D."/>
            <person name="Jordan W.C."/>
            <person name="Karpen G.H."/>
            <person name="Kataoka E."/>
            <person name="Keightley P.D."/>
            <person name="Kheradpour P."/>
            <person name="Kirkness E.F."/>
            <person name="Koerich L.B."/>
            <person name="Kristiansen K."/>
            <person name="Kudrna D."/>
            <person name="Kulathinal R.J."/>
            <person name="Kumar S."/>
            <person name="Kwok R."/>
            <person name="Lander E."/>
            <person name="Langley C.H."/>
            <person name="Lapoint R."/>
            <person name="Lazzaro B.P."/>
            <person name="Lee S.J."/>
            <person name="Levesque L."/>
            <person name="Li R."/>
            <person name="Lin C.F."/>
            <person name="Lin M.F."/>
            <person name="Lindblad-Toh K."/>
            <person name="Llopart A."/>
            <person name="Long M."/>
            <person name="Low L."/>
            <person name="Lozovsky E."/>
            <person name="Lu J."/>
            <person name="Luo M."/>
            <person name="Machado C.A."/>
            <person name="Makalowski W."/>
            <person name="Marzo M."/>
            <person name="Matsuda M."/>
            <person name="Matzkin L."/>
            <person name="McAllister B."/>
            <person name="McBride C.S."/>
            <person name="McKernan B."/>
            <person name="McKernan K."/>
            <person name="Mendez-Lago M."/>
            <person name="Minx P."/>
            <person name="Mollenhauer M.U."/>
            <person name="Montooth K."/>
            <person name="Mount S.M."/>
            <person name="Mu X."/>
            <person name="Myers E."/>
            <person name="Negre B."/>
            <person name="Newfeld S."/>
            <person name="Nielsen R."/>
            <person name="Noor M.A."/>
            <person name="O'Grady P."/>
            <person name="Pachter L."/>
            <person name="Papaceit M."/>
            <person name="Parisi M.J."/>
            <person name="Parisi M."/>
            <person name="Parts L."/>
            <person name="Pedersen J.S."/>
            <person name="Pesole G."/>
            <person name="Phillippy A.M."/>
            <person name="Ponting C.P."/>
            <person name="Pop M."/>
            <person name="Porcelli D."/>
            <person name="Powell J.R."/>
            <person name="Prohaska S."/>
            <person name="Pruitt K."/>
            <person name="Puig M."/>
            <person name="Quesneville H."/>
            <person name="Ram K.R."/>
            <person name="Rand D."/>
            <person name="Rasmussen M.D."/>
            <person name="Reed L.K."/>
            <person name="Reenan R."/>
            <person name="Reily A."/>
            <person name="Remington K.A."/>
            <person name="Rieger T.T."/>
            <person name="Ritchie M.G."/>
            <person name="Robin C."/>
            <person name="Rogers Y.H."/>
            <person name="Rohde C."/>
            <person name="Rozas J."/>
            <person name="Rubenfield M.J."/>
            <person name="Ruiz A."/>
            <person name="Russo S."/>
            <person name="Salzberg S.L."/>
            <person name="Sanchez-Gracia A."/>
            <person name="Saranga D.J."/>
            <person name="Sato H."/>
            <person name="Schaeffer S.W."/>
            <person name="Schatz M.C."/>
            <person name="Schlenke T."/>
            <person name="Schwartz R."/>
            <person name="Segarra C."/>
            <person name="Singh R.S."/>
            <person name="Sirot L."/>
            <person name="Sirota M."/>
            <person name="Sisneros N.B."/>
            <person name="Smith C.D."/>
            <person name="Smith T.F."/>
            <person name="Spieth J."/>
            <person name="Stage D.E."/>
            <person name="Stark A."/>
            <person name="Stephan W."/>
            <person name="Strausberg R.L."/>
            <person name="Strempel S."/>
            <person name="Sturgill D."/>
            <person name="Sutton G."/>
            <person name="Sutton G.G."/>
            <person name="Tao W."/>
            <person name="Teichmann S."/>
            <person name="Tobari Y.N."/>
            <person name="Tomimura Y."/>
            <person name="Tsolas J.M."/>
            <person name="Valente V.L."/>
            <person name="Venter E."/>
            <person name="Venter J.C."/>
            <person name="Vicario S."/>
            <person name="Vieira F.G."/>
            <person name="Vilella A.J."/>
            <person name="Villasante A."/>
            <person name="Walenz B."/>
            <person name="Wang J."/>
            <person name="Wasserman M."/>
            <person name="Watts T."/>
            <person name="Wilson D."/>
            <person name="Wilson R.K."/>
            <person name="Wing R.A."/>
            <person name="Wolfner M.F."/>
            <person name="Wong A."/>
            <person name="Wong G.K."/>
            <person name="Wu C.I."/>
            <person name="Wu G."/>
            <person name="Yamamoto D."/>
            <person name="Yang H.P."/>
            <person name="Yang S.P."/>
            <person name="Yorke J.A."/>
            <person name="Yoshida K."/>
            <person name="Zdobnov E."/>
            <person name="Zhang P."/>
            <person name="Zhang Y."/>
            <person name="Zimin A.V."/>
            <person name="Baldwin J."/>
            <person name="Abdouelleil A."/>
            <person name="Abdulkadir J."/>
            <person name="Abebe A."/>
            <person name="Abera B."/>
            <person name="Abreu J."/>
            <person name="Acer S.C."/>
            <person name="Aftuck L."/>
            <person name="Alexander A."/>
            <person name="An P."/>
            <person name="Anderson E."/>
            <person name="Anderson S."/>
            <person name="Arachi H."/>
            <person name="Azer M."/>
            <person name="Bachantsang P."/>
            <person name="Barry A."/>
            <person name="Bayul T."/>
            <person name="Berlin A."/>
            <person name="Bessette D."/>
            <person name="Bloom T."/>
            <person name="Blye J."/>
            <person name="Boguslavskiy L."/>
            <person name="Bonnet C."/>
            <person name="Boukhgalter B."/>
            <person name="Bourzgui I."/>
            <person name="Brown A."/>
            <person name="Cahill P."/>
            <person name="Channer S."/>
            <person name="Cheshatsang Y."/>
            <person name="Chuda L."/>
            <person name="Citroen M."/>
            <person name="Collymore A."/>
            <person name="Cooke P."/>
            <person name="Costello M."/>
            <person name="D'Aco K."/>
            <person name="Daza R."/>
            <person name="De Haan G."/>
            <person name="DeGray S."/>
            <person name="DeMaso C."/>
            <person name="Dhargay N."/>
            <person name="Dooley K."/>
            <person name="Dooley E."/>
            <person name="Doricent M."/>
            <person name="Dorje P."/>
            <person name="Dorjee K."/>
            <person name="Dupes A."/>
            <person name="Elong R."/>
            <person name="Falk J."/>
            <person name="Farina A."/>
            <person name="Faro S."/>
            <person name="Ferguson D."/>
            <person name="Fisher S."/>
            <person name="Foley C.D."/>
            <person name="Franke A."/>
            <person name="Friedrich D."/>
            <person name="Gadbois L."/>
            <person name="Gearin G."/>
            <person name="Gearin C.R."/>
            <person name="Giannoukos G."/>
            <person name="Goode T."/>
            <person name="Graham J."/>
            <person name="Grandbois E."/>
            <person name="Grewal S."/>
            <person name="Gyaltsen K."/>
            <person name="Hafez N."/>
            <person name="Hagos B."/>
            <person name="Hall J."/>
            <person name="Henson C."/>
            <person name="Hollinger A."/>
            <person name="Honan T."/>
            <person name="Huard M.D."/>
            <person name="Hughes L."/>
            <person name="Hurhula B."/>
            <person name="Husby M.E."/>
            <person name="Kamat A."/>
            <person name="Kanga B."/>
            <person name="Kashin S."/>
            <person name="Khazanovich D."/>
            <person name="Kisner P."/>
            <person name="Lance K."/>
            <person name="Lara M."/>
            <person name="Lee W."/>
            <person name="Lennon N."/>
            <person name="Letendre F."/>
            <person name="LeVine R."/>
            <person name="Lipovsky A."/>
            <person name="Liu X."/>
            <person name="Liu J."/>
            <person name="Liu S."/>
            <person name="Lokyitsang T."/>
            <person name="Lokyitsang Y."/>
            <person name="Lubonja R."/>
            <person name="Lui A."/>
            <person name="MacDonald P."/>
            <person name="Magnisalis V."/>
            <person name="Maru K."/>
            <person name="Matthews C."/>
            <person name="McCusker W."/>
            <person name="McDonough S."/>
            <person name="Mehta T."/>
            <person name="Meldrim J."/>
            <person name="Meneus L."/>
            <person name="Mihai O."/>
            <person name="Mihalev A."/>
            <person name="Mihova T."/>
            <person name="Mittelman R."/>
            <person name="Mlenga V."/>
            <person name="Montmayeur A."/>
            <person name="Mulrain L."/>
            <person name="Navidi A."/>
            <person name="Naylor J."/>
            <person name="Negash T."/>
            <person name="Nguyen T."/>
            <person name="Nguyen N."/>
            <person name="Nicol R."/>
            <person name="Norbu C."/>
            <person name="Norbu N."/>
            <person name="Novod N."/>
            <person name="O'Neill B."/>
            <person name="Osman S."/>
            <person name="Markiewicz E."/>
            <person name="Oyono O.L."/>
            <person name="Patti C."/>
            <person name="Phunkhang P."/>
            <person name="Pierre F."/>
            <person name="Priest M."/>
            <person name="Raghuraman S."/>
            <person name="Rege F."/>
            <person name="Reyes R."/>
            <person name="Rise C."/>
            <person name="Rogov P."/>
            <person name="Ross K."/>
            <person name="Ryan E."/>
            <person name="Settipalli S."/>
            <person name="Shea T."/>
            <person name="Sherpa N."/>
            <person name="Shi L."/>
            <person name="Shih D."/>
            <person name="Sparrow T."/>
            <person name="Spaulding J."/>
            <person name="Stalker J."/>
            <person name="Stange-Thomann N."/>
            <person name="Stavropoulos S."/>
            <person name="Stone C."/>
            <person name="Strader C."/>
            <person name="Tesfaye S."/>
            <person name="Thomson T."/>
            <person name="Thoulutsang Y."/>
            <person name="Thoulutsang D."/>
            <person name="Topham K."/>
            <person name="Topping I."/>
            <person name="Tsamla T."/>
            <person name="Vassiliev H."/>
            <person name="Vo A."/>
            <person name="Wangchuk T."/>
            <person name="Wangdi T."/>
            <person name="Weiand M."/>
            <person name="Wilkinson J."/>
            <person name="Wilson A."/>
            <person name="Yadav S."/>
            <person name="Young G."/>
            <person name="Yu Q."/>
            <person name="Zembek L."/>
            <person name="Zhong D."/>
            <person name="Zimmer A."/>
            <person name="Zwirko Z."/>
            <person name="Jaffe D.B."/>
            <person name="Alvarez P."/>
            <person name="Brockman W."/>
            <person name="Butler J."/>
            <person name="Chin C."/>
            <person name="Gnerre S."/>
            <person name="Grabherr M."/>
            <person name="Kleber M."/>
            <person name="Mauceli E."/>
            <person name="MacCallum I."/>
        </authorList>
    </citation>
    <scope>NUCLEOTIDE SEQUENCE [LARGE SCALE GENOMIC DNA]</scope>
    <source>
        <strain evidence="10">Tucson 14030-0811.24</strain>
    </source>
</reference>
<organism evidence="9 10">
    <name type="scientific">Drosophila willistoni</name>
    <name type="common">Fruit fly</name>
    <dbReference type="NCBI Taxonomy" id="7260"/>
    <lineage>
        <taxon>Eukaryota</taxon>
        <taxon>Metazoa</taxon>
        <taxon>Ecdysozoa</taxon>
        <taxon>Arthropoda</taxon>
        <taxon>Hexapoda</taxon>
        <taxon>Insecta</taxon>
        <taxon>Pterygota</taxon>
        <taxon>Neoptera</taxon>
        <taxon>Endopterygota</taxon>
        <taxon>Diptera</taxon>
        <taxon>Brachycera</taxon>
        <taxon>Muscomorpha</taxon>
        <taxon>Ephydroidea</taxon>
        <taxon>Drosophilidae</taxon>
        <taxon>Drosophila</taxon>
        <taxon>Sophophora</taxon>
    </lineage>
</organism>
<dbReference type="STRING" id="7260.B4N0R0"/>
<protein>
    <recommendedName>
        <fullName evidence="11">Neurotransmitter-gated ion-channel ligand-binding domain-containing protein</fullName>
    </recommendedName>
</protein>
<dbReference type="CDD" id="cd18989">
    <property type="entry name" value="LGIC_ECD_cation"/>
    <property type="match status" value="1"/>
</dbReference>
<dbReference type="InterPro" id="IPR006201">
    <property type="entry name" value="Neur_channel"/>
</dbReference>
<evidence type="ECO:0000256" key="6">
    <source>
        <dbReference type="SAM" id="SignalP"/>
    </source>
</evidence>
<dbReference type="InterPro" id="IPR006202">
    <property type="entry name" value="Neur_chan_lig-bd"/>
</dbReference>
<gene>
    <name evidence="9" type="primary">Dwil\GK24621</name>
    <name evidence="9" type="ORF">Dwil_GK24621</name>
</gene>
<dbReference type="Proteomes" id="UP000007798">
    <property type="component" value="Unassembled WGS sequence"/>
</dbReference>
<dbReference type="OMA" id="VWTPQIT"/>
<dbReference type="SMR" id="B4N0R0"/>
<keyword evidence="10" id="KW-1185">Reference proteome</keyword>
<feature type="transmembrane region" description="Helical" evidence="5">
    <location>
        <begin position="444"/>
        <end position="461"/>
    </location>
</feature>
<evidence type="ECO:0000256" key="2">
    <source>
        <dbReference type="ARBA" id="ARBA00022692"/>
    </source>
</evidence>
<dbReference type="SUPFAM" id="SSF63712">
    <property type="entry name" value="Nicotinic receptor ligand binding domain-like"/>
    <property type="match status" value="1"/>
</dbReference>
<dbReference type="SUPFAM" id="SSF90112">
    <property type="entry name" value="Neurotransmitter-gated ion-channel transmembrane pore"/>
    <property type="match status" value="1"/>
</dbReference>
<dbReference type="InterPro" id="IPR036734">
    <property type="entry name" value="Neur_chan_lig-bd_sf"/>
</dbReference>
<dbReference type="PRINTS" id="PR00252">
    <property type="entry name" value="NRIONCHANNEL"/>
</dbReference>
<evidence type="ECO:0000256" key="1">
    <source>
        <dbReference type="ARBA" id="ARBA00004141"/>
    </source>
</evidence>
<dbReference type="InterPro" id="IPR006029">
    <property type="entry name" value="Neurotrans-gated_channel_TM"/>
</dbReference>
<feature type="transmembrane region" description="Helical" evidence="5">
    <location>
        <begin position="299"/>
        <end position="321"/>
    </location>
</feature>
<dbReference type="KEGG" id="dwi:6643906"/>
<feature type="signal peptide" evidence="6">
    <location>
        <begin position="1"/>
        <end position="33"/>
    </location>
</feature>
<dbReference type="Gene3D" id="1.20.58.390">
    <property type="entry name" value="Neurotransmitter-gated ion-channel transmembrane domain"/>
    <property type="match status" value="1"/>
</dbReference>
<dbReference type="PANTHER" id="PTHR18945">
    <property type="entry name" value="NEUROTRANSMITTER GATED ION CHANNEL"/>
    <property type="match status" value="1"/>
</dbReference>
<dbReference type="Pfam" id="PF02931">
    <property type="entry name" value="Neur_chan_LBD"/>
    <property type="match status" value="1"/>
</dbReference>
<feature type="transmembrane region" description="Helical" evidence="5">
    <location>
        <begin position="327"/>
        <end position="351"/>
    </location>
</feature>
<dbReference type="InterPro" id="IPR036719">
    <property type="entry name" value="Neuro-gated_channel_TM_sf"/>
</dbReference>
<keyword evidence="6" id="KW-0732">Signal</keyword>
<dbReference type="AlphaFoldDB" id="B4N0R0"/>
<keyword evidence="2 5" id="KW-0812">Transmembrane</keyword>
<dbReference type="FunFam" id="2.70.170.10:FF:000028">
    <property type="entry name" value="AcetylCholine Receptor"/>
    <property type="match status" value="1"/>
</dbReference>
<dbReference type="GO" id="GO:0005230">
    <property type="term" value="F:extracellular ligand-gated monoatomic ion channel activity"/>
    <property type="evidence" value="ECO:0007669"/>
    <property type="project" value="InterPro"/>
</dbReference>
<dbReference type="HOGENOM" id="CLU_018074_0_4_1"/>
<dbReference type="Pfam" id="PF02932">
    <property type="entry name" value="Neur_chan_memb"/>
    <property type="match status" value="1"/>
</dbReference>
<dbReference type="GO" id="GO:0004888">
    <property type="term" value="F:transmembrane signaling receptor activity"/>
    <property type="evidence" value="ECO:0007669"/>
    <property type="project" value="InterPro"/>
</dbReference>
<dbReference type="OrthoDB" id="410315at2759"/>
<feature type="transmembrane region" description="Helical" evidence="5">
    <location>
        <begin position="265"/>
        <end position="287"/>
    </location>
</feature>
<proteinExistence type="predicted"/>
<evidence type="ECO:0000313" key="10">
    <source>
        <dbReference type="Proteomes" id="UP000007798"/>
    </source>
</evidence>
<keyword evidence="3 5" id="KW-1133">Transmembrane helix</keyword>
<keyword evidence="4 5" id="KW-0472">Membrane</keyword>
<evidence type="ECO:0000313" key="9">
    <source>
        <dbReference type="EMBL" id="EDW77673.1"/>
    </source>
</evidence>
<comment type="subcellular location">
    <subcellularLocation>
        <location evidence="1">Membrane</location>
        <topology evidence="1">Multi-pass membrane protein</topology>
    </subcellularLocation>
</comment>
<dbReference type="Gene3D" id="2.70.170.10">
    <property type="entry name" value="Neurotransmitter-gated ion-channel ligand-binding domain"/>
    <property type="match status" value="1"/>
</dbReference>
<feature type="chain" id="PRO_5002819038" description="Neurotransmitter-gated ion-channel ligand-binding domain-containing protein" evidence="6">
    <location>
        <begin position="34"/>
        <end position="462"/>
    </location>
</feature>
<dbReference type="PhylomeDB" id="B4N0R0"/>
<dbReference type="FunFam" id="1.20.58.390:FF:000092">
    <property type="entry name" value="Nicotinic acetylcholine receptor subunit alpha10"/>
    <property type="match status" value="1"/>
</dbReference>
<accession>B4N0R0</accession>
<dbReference type="InterPro" id="IPR038050">
    <property type="entry name" value="Neuro_actylchol_rec"/>
</dbReference>
<dbReference type="GO" id="GO:0016020">
    <property type="term" value="C:membrane"/>
    <property type="evidence" value="ECO:0007669"/>
    <property type="project" value="UniProtKB-SubCell"/>
</dbReference>